<evidence type="ECO:0000256" key="1">
    <source>
        <dbReference type="ARBA" id="ARBA00022722"/>
    </source>
</evidence>
<gene>
    <name evidence="19" type="ORF">HMPREF9193_01033</name>
</gene>
<dbReference type="SUPFAM" id="SSF52980">
    <property type="entry name" value="Restriction endonuclease-like"/>
    <property type="match status" value="1"/>
</dbReference>
<keyword evidence="9" id="KW-0234">DNA repair</keyword>
<evidence type="ECO:0000256" key="11">
    <source>
        <dbReference type="ARBA" id="ARBA00034617"/>
    </source>
</evidence>
<dbReference type="Pfam" id="PF13361">
    <property type="entry name" value="UvrD_C"/>
    <property type="match status" value="1"/>
</dbReference>
<evidence type="ECO:0000256" key="16">
    <source>
        <dbReference type="SAM" id="MobiDB-lite"/>
    </source>
</evidence>
<dbReference type="InterPro" id="IPR011335">
    <property type="entry name" value="Restrct_endonuc-II-like"/>
</dbReference>
<dbReference type="Gene3D" id="3.90.320.10">
    <property type="match status" value="1"/>
</dbReference>
<dbReference type="Gene3D" id="1.10.486.10">
    <property type="entry name" value="PCRA, domain 4"/>
    <property type="match status" value="1"/>
</dbReference>
<evidence type="ECO:0000259" key="17">
    <source>
        <dbReference type="PROSITE" id="PS51198"/>
    </source>
</evidence>
<dbReference type="PROSITE" id="PS51217">
    <property type="entry name" value="UVRD_HELICASE_CTER"/>
    <property type="match status" value="1"/>
</dbReference>
<feature type="domain" description="UvrD-like helicase ATP-binding" evidence="17">
    <location>
        <begin position="12"/>
        <end position="453"/>
    </location>
</feature>
<evidence type="ECO:0000256" key="14">
    <source>
        <dbReference type="ARBA" id="ARBA00048988"/>
    </source>
</evidence>
<evidence type="ECO:0000256" key="3">
    <source>
        <dbReference type="ARBA" id="ARBA00022763"/>
    </source>
</evidence>
<dbReference type="InterPro" id="IPR011604">
    <property type="entry name" value="PDDEXK-like_dom_sf"/>
</dbReference>
<dbReference type="Proteomes" id="UP000016649">
    <property type="component" value="Unassembled WGS sequence"/>
</dbReference>
<comment type="catalytic activity">
    <reaction evidence="11">
        <text>Couples ATP hydrolysis with the unwinding of duplex DNA by translocating in the 3'-5' direction.</text>
        <dbReference type="EC" id="5.6.2.4"/>
    </reaction>
</comment>
<evidence type="ECO:0000313" key="19">
    <source>
        <dbReference type="EMBL" id="ERJ93358.1"/>
    </source>
</evidence>
<dbReference type="Gene3D" id="3.40.50.300">
    <property type="entry name" value="P-loop containing nucleotide triphosphate hydrolases"/>
    <property type="match status" value="3"/>
</dbReference>
<dbReference type="InterPro" id="IPR038726">
    <property type="entry name" value="PDDEXK_AddAB-type"/>
</dbReference>
<feature type="domain" description="UvrD-like helicase C-terminal" evidence="18">
    <location>
        <begin position="533"/>
        <end position="817"/>
    </location>
</feature>
<evidence type="ECO:0000256" key="15">
    <source>
        <dbReference type="PROSITE-ProRule" id="PRU00560"/>
    </source>
</evidence>
<evidence type="ECO:0000256" key="12">
    <source>
        <dbReference type="ARBA" id="ARBA00034808"/>
    </source>
</evidence>
<keyword evidence="20" id="KW-1185">Reference proteome</keyword>
<reference evidence="19 20" key="1">
    <citation type="submission" date="2013-08" db="EMBL/GenBank/DDBJ databases">
        <authorList>
            <person name="Weinstock G."/>
            <person name="Sodergren E."/>
            <person name="Wylie T."/>
            <person name="Fulton L."/>
            <person name="Fulton R."/>
            <person name="Fronick C."/>
            <person name="O'Laughlin M."/>
            <person name="Godfrey J."/>
            <person name="Miner T."/>
            <person name="Herter B."/>
            <person name="Appelbaum E."/>
            <person name="Cordes M."/>
            <person name="Lek S."/>
            <person name="Wollam A."/>
            <person name="Pepin K.H."/>
            <person name="Palsikar V.B."/>
            <person name="Mitreva M."/>
            <person name="Wilson R.K."/>
        </authorList>
    </citation>
    <scope>NUCLEOTIDE SEQUENCE [LARGE SCALE GENOMIC DNA]</scope>
    <source>
        <strain evidence="19 20">ATCC 700332</strain>
    </source>
</reference>
<evidence type="ECO:0000256" key="9">
    <source>
        <dbReference type="ARBA" id="ARBA00023204"/>
    </source>
</evidence>
<dbReference type="EC" id="5.6.2.4" evidence="12"/>
<comment type="catalytic activity">
    <reaction evidence="14">
        <text>ATP + H2O = ADP + phosphate + H(+)</text>
        <dbReference type="Rhea" id="RHEA:13065"/>
        <dbReference type="ChEBI" id="CHEBI:15377"/>
        <dbReference type="ChEBI" id="CHEBI:15378"/>
        <dbReference type="ChEBI" id="CHEBI:30616"/>
        <dbReference type="ChEBI" id="CHEBI:43474"/>
        <dbReference type="ChEBI" id="CHEBI:456216"/>
        <dbReference type="EC" id="5.6.2.4"/>
    </reaction>
</comment>
<dbReference type="EMBL" id="AWVH01000026">
    <property type="protein sequence ID" value="ERJ93358.1"/>
    <property type="molecule type" value="Genomic_DNA"/>
</dbReference>
<dbReference type="SUPFAM" id="SSF52540">
    <property type="entry name" value="P-loop containing nucleoside triphosphate hydrolases"/>
    <property type="match status" value="1"/>
</dbReference>
<protein>
    <recommendedName>
        <fullName evidence="12">DNA 3'-5' helicase</fullName>
        <ecNumber evidence="12">5.6.2.4</ecNumber>
    </recommendedName>
    <alternativeName>
        <fullName evidence="13">DNA 3'-5' helicase II</fullName>
    </alternativeName>
</protein>
<keyword evidence="3" id="KW-0227">DNA damage</keyword>
<keyword evidence="2 15" id="KW-0547">Nucleotide-binding</keyword>
<evidence type="ECO:0000256" key="7">
    <source>
        <dbReference type="ARBA" id="ARBA00022840"/>
    </source>
</evidence>
<dbReference type="InterPro" id="IPR000212">
    <property type="entry name" value="DNA_helicase_UvrD/REP"/>
</dbReference>
<organism evidence="19 20">
    <name type="scientific">Treponema lecithinolyticum ATCC 700332</name>
    <dbReference type="NCBI Taxonomy" id="1321815"/>
    <lineage>
        <taxon>Bacteria</taxon>
        <taxon>Pseudomonadati</taxon>
        <taxon>Spirochaetota</taxon>
        <taxon>Spirochaetia</taxon>
        <taxon>Spirochaetales</taxon>
        <taxon>Treponemataceae</taxon>
        <taxon>Treponema</taxon>
    </lineage>
</organism>
<feature type="region of interest" description="Disordered" evidence="16">
    <location>
        <begin position="509"/>
        <end position="534"/>
    </location>
</feature>
<dbReference type="InterPro" id="IPR014016">
    <property type="entry name" value="UvrD-like_ATP-bd"/>
</dbReference>
<dbReference type="PROSITE" id="PS51198">
    <property type="entry name" value="UVRD_HELICASE_ATP_BIND"/>
    <property type="match status" value="1"/>
</dbReference>
<dbReference type="InterPro" id="IPR014017">
    <property type="entry name" value="DNA_helicase_UvrD-like_C"/>
</dbReference>
<evidence type="ECO:0000256" key="2">
    <source>
        <dbReference type="ARBA" id="ARBA00022741"/>
    </source>
</evidence>
<accession>A0ABN0NZC4</accession>
<comment type="caution">
    <text evidence="19">The sequence shown here is derived from an EMBL/GenBank/DDBJ whole genome shotgun (WGS) entry which is preliminary data.</text>
</comment>
<evidence type="ECO:0000256" key="5">
    <source>
        <dbReference type="ARBA" id="ARBA00022806"/>
    </source>
</evidence>
<evidence type="ECO:0000259" key="18">
    <source>
        <dbReference type="PROSITE" id="PS51217"/>
    </source>
</evidence>
<keyword evidence="6" id="KW-0269">Exonuclease</keyword>
<feature type="compositionally biased region" description="Polar residues" evidence="16">
    <location>
        <begin position="518"/>
        <end position="534"/>
    </location>
</feature>
<keyword evidence="4 15" id="KW-0378">Hydrolase</keyword>
<keyword evidence="8" id="KW-0238">DNA-binding</keyword>
<feature type="binding site" evidence="15">
    <location>
        <begin position="33"/>
        <end position="40"/>
    </location>
    <ligand>
        <name>ATP</name>
        <dbReference type="ChEBI" id="CHEBI:30616"/>
    </ligand>
</feature>
<evidence type="ECO:0000256" key="13">
    <source>
        <dbReference type="ARBA" id="ARBA00034923"/>
    </source>
</evidence>
<name>A0ABN0NZC4_TRELE</name>
<dbReference type="InterPro" id="IPR027417">
    <property type="entry name" value="P-loop_NTPase"/>
</dbReference>
<evidence type="ECO:0000256" key="4">
    <source>
        <dbReference type="ARBA" id="ARBA00022801"/>
    </source>
</evidence>
<keyword evidence="7 15" id="KW-0067">ATP-binding</keyword>
<dbReference type="Pfam" id="PF00580">
    <property type="entry name" value="UvrD-helicase"/>
    <property type="match status" value="1"/>
</dbReference>
<dbReference type="PANTHER" id="PTHR11070:SF2">
    <property type="entry name" value="ATP-DEPENDENT DNA HELICASE SRS2"/>
    <property type="match status" value="1"/>
</dbReference>
<evidence type="ECO:0000256" key="8">
    <source>
        <dbReference type="ARBA" id="ARBA00023125"/>
    </source>
</evidence>
<dbReference type="RefSeq" id="WP_021687245.1">
    <property type="nucleotide sequence ID" value="NZ_KI260564.1"/>
</dbReference>
<dbReference type="PANTHER" id="PTHR11070">
    <property type="entry name" value="UVRD / RECB / PCRA DNA HELICASE FAMILY MEMBER"/>
    <property type="match status" value="1"/>
</dbReference>
<dbReference type="Pfam" id="PF12705">
    <property type="entry name" value="PDDEXK_1"/>
    <property type="match status" value="1"/>
</dbReference>
<evidence type="ECO:0000256" key="6">
    <source>
        <dbReference type="ARBA" id="ARBA00022839"/>
    </source>
</evidence>
<keyword evidence="5 15" id="KW-0347">Helicase</keyword>
<proteinExistence type="predicted"/>
<sequence length="1292" mass="145496">MSDAAALHPFLEQKLNAEQRCAVVQKDNCVVSAGAGSGKTFVLSRRFAHLVVDEGMPVDGILTLTFTNKAASEMYERIYKTLAQTAEHCEPDSEQYRRVKTALADFHKARIQTLDSYCAFLLRTSARFYGIRPDFTVDCEAVDEYVQKQALLFALEHRNSNALRVLSGTQDIHKTACDFFAGAVLKYSVLAHPFDFNSFIDKQIQKLKSMWDCQSHIAEQTELCPEVPVRAADIERYVQLMREERQSVVSGTQNAVNRQSDWSANFEQRMLSFFDELYVLQKQSARGKKGSAVKTLRSAYGVLSGIANYLLHFADMLELIPLVELFEQRINDWKRSSGILTFADVSSLALRILIEHPDIRCAEKKRISAIMIDEFQDNNEDQRDMLFLLAENPQRTEKSVPRAHELCPDKLFFVGDEKQSIYSFRGADVGVFRKLKSDLNAQSLFLSANYRSSFSLVAAFNSLFGGFSYPDNTYKIPGAYSVFIQDYQLNSGEKLPAFEAEYTKVCHPEQNADKPPQSLHSLQNASTSSELSPSLNRTAHKLQDAPIHVCVLDTGTDTADNADAKGGAQDDEFIRSEENEAVFVAEKIASLIQSKRYRAQDIAVLFRSYTSQLVYEKHLRLRGVPYTAENVVGFFADAPVNDMYYFLRLIVYPQDLRSFAAVLRSPFVRLSERAVLLCLSAALERTKNDEHRVLFCADNAIALEADDAYRFTLGMSRYENLRRRCAALSCAETVNLLWYNEGYRFETLWNKEGMLFSQLYDYLYELARSADSRGETLTDFVEYLSDLERTQRRLDGMDLPLEQKSAVRLMSIHKSKGLEFPVVFLCGTSSRAKTDTNTDKMYADKEWGISFNFPPPRGTKECTKNFFFDYMACSAARKSDAELRRLLYVALTRAEKELYISASYSLNQKARDLLEAAQKNGFDNNAVSKYMSEYSSQELFCAQRLCALFDSKTETVKNAENLLVKPEFYVPNGSFFALLLPFIAFFSRSTDGCCPFTLELIPRMSRQDIARLSSVKKTASLQDVQKQLAFVYKNVPVLTAPVLPSPYRNPSKLCETLSSGLSDVLSDASEELIGAPDVFADVSEEYVASPEQGHAQFSAQKRLAVDDIIQSIPNGAFGYEDFGTIAHAFTEAAFTGKTVHIPAVTAAALNTSQLKTVTETAQKMAEGFVNSSLGQKAKNAVWRKNEYAFKLLLTKAKNGGKQDGSYVIVNGTMDLVYENKDGSLVVVDFKTDFSENPENHIVQLASYRRAAALMRHKNPLDVHCFLYYFRTGHAVDISAQTEQVDLEKIVFG</sequence>
<dbReference type="GO" id="GO:0004386">
    <property type="term" value="F:helicase activity"/>
    <property type="evidence" value="ECO:0007669"/>
    <property type="project" value="UniProtKB-KW"/>
</dbReference>
<keyword evidence="1" id="KW-0540">Nuclease</keyword>
<evidence type="ECO:0000256" key="10">
    <source>
        <dbReference type="ARBA" id="ARBA00023235"/>
    </source>
</evidence>
<evidence type="ECO:0000313" key="20">
    <source>
        <dbReference type="Proteomes" id="UP000016649"/>
    </source>
</evidence>
<keyword evidence="10" id="KW-0413">Isomerase</keyword>